<dbReference type="Proteomes" id="UP001412067">
    <property type="component" value="Unassembled WGS sequence"/>
</dbReference>
<sequence>MGGGESTSLSGTTRASRPGTFHGEMRTPFAGVFCPSLSASHPPSLRLLWVQEARGTPIYSRISTFPDQATTHEISNGVSINFVLAKPPFSVLHRSLLTTTGQIGPFPRLPCFILLATHLRFQLQSIDNAPVSRLSVRTVGSAWPQQCRALTNSPPLPSPSSISSHGRGRSDIVAILGLTIQIADNVRADKPF</sequence>
<name>A0ABR2M798_9ASPA</name>
<organism evidence="2 3">
    <name type="scientific">Platanthera guangdongensis</name>
    <dbReference type="NCBI Taxonomy" id="2320717"/>
    <lineage>
        <taxon>Eukaryota</taxon>
        <taxon>Viridiplantae</taxon>
        <taxon>Streptophyta</taxon>
        <taxon>Embryophyta</taxon>
        <taxon>Tracheophyta</taxon>
        <taxon>Spermatophyta</taxon>
        <taxon>Magnoliopsida</taxon>
        <taxon>Liliopsida</taxon>
        <taxon>Asparagales</taxon>
        <taxon>Orchidaceae</taxon>
        <taxon>Orchidoideae</taxon>
        <taxon>Orchideae</taxon>
        <taxon>Orchidinae</taxon>
        <taxon>Platanthera</taxon>
    </lineage>
</organism>
<evidence type="ECO:0000313" key="3">
    <source>
        <dbReference type="Proteomes" id="UP001412067"/>
    </source>
</evidence>
<proteinExistence type="predicted"/>
<accession>A0ABR2M798</accession>
<protein>
    <submittedName>
        <fullName evidence="2">Uncharacterized protein</fullName>
    </submittedName>
</protein>
<dbReference type="EMBL" id="JBBWWR010000011">
    <property type="protein sequence ID" value="KAK8959730.1"/>
    <property type="molecule type" value="Genomic_DNA"/>
</dbReference>
<evidence type="ECO:0000313" key="2">
    <source>
        <dbReference type="EMBL" id="KAK8959730.1"/>
    </source>
</evidence>
<gene>
    <name evidence="2" type="ORF">KSP40_PGU005073</name>
</gene>
<evidence type="ECO:0000256" key="1">
    <source>
        <dbReference type="SAM" id="MobiDB-lite"/>
    </source>
</evidence>
<feature type="region of interest" description="Disordered" evidence="1">
    <location>
        <begin position="1"/>
        <end position="21"/>
    </location>
</feature>
<keyword evidence="3" id="KW-1185">Reference proteome</keyword>
<feature type="compositionally biased region" description="Low complexity" evidence="1">
    <location>
        <begin position="1"/>
        <end position="13"/>
    </location>
</feature>
<reference evidence="2 3" key="1">
    <citation type="journal article" date="2022" name="Nat. Plants">
        <title>Genomes of leafy and leafless Platanthera orchids illuminate the evolution of mycoheterotrophy.</title>
        <authorList>
            <person name="Li M.H."/>
            <person name="Liu K.W."/>
            <person name="Li Z."/>
            <person name="Lu H.C."/>
            <person name="Ye Q.L."/>
            <person name="Zhang D."/>
            <person name="Wang J.Y."/>
            <person name="Li Y.F."/>
            <person name="Zhong Z.M."/>
            <person name="Liu X."/>
            <person name="Yu X."/>
            <person name="Liu D.K."/>
            <person name="Tu X.D."/>
            <person name="Liu B."/>
            <person name="Hao Y."/>
            <person name="Liao X.Y."/>
            <person name="Jiang Y.T."/>
            <person name="Sun W.H."/>
            <person name="Chen J."/>
            <person name="Chen Y.Q."/>
            <person name="Ai Y."/>
            <person name="Zhai J.W."/>
            <person name="Wu S.S."/>
            <person name="Zhou Z."/>
            <person name="Hsiao Y.Y."/>
            <person name="Wu W.L."/>
            <person name="Chen Y.Y."/>
            <person name="Lin Y.F."/>
            <person name="Hsu J.L."/>
            <person name="Li C.Y."/>
            <person name="Wang Z.W."/>
            <person name="Zhao X."/>
            <person name="Zhong W.Y."/>
            <person name="Ma X.K."/>
            <person name="Ma L."/>
            <person name="Huang J."/>
            <person name="Chen G.Z."/>
            <person name="Huang M.Z."/>
            <person name="Huang L."/>
            <person name="Peng D.H."/>
            <person name="Luo Y.B."/>
            <person name="Zou S.Q."/>
            <person name="Chen S.P."/>
            <person name="Lan S."/>
            <person name="Tsai W.C."/>
            <person name="Van de Peer Y."/>
            <person name="Liu Z.J."/>
        </authorList>
    </citation>
    <scope>NUCLEOTIDE SEQUENCE [LARGE SCALE GENOMIC DNA]</scope>
    <source>
        <strain evidence="2">Lor288</strain>
    </source>
</reference>
<comment type="caution">
    <text evidence="2">The sequence shown here is derived from an EMBL/GenBank/DDBJ whole genome shotgun (WGS) entry which is preliminary data.</text>
</comment>